<keyword evidence="1" id="KW-0472">Membrane</keyword>
<dbReference type="PROSITE" id="PS00409">
    <property type="entry name" value="PROKAR_NTER_METHYL"/>
    <property type="match status" value="1"/>
</dbReference>
<keyword evidence="1" id="KW-0812">Transmembrane</keyword>
<dbReference type="AlphaFoldDB" id="A0A930XYM4"/>
<evidence type="ECO:0000313" key="2">
    <source>
        <dbReference type="EMBL" id="MBF2735879.1"/>
    </source>
</evidence>
<accession>A0A930XYM4</accession>
<evidence type="ECO:0000256" key="1">
    <source>
        <dbReference type="SAM" id="Phobius"/>
    </source>
</evidence>
<keyword evidence="3" id="KW-1185">Reference proteome</keyword>
<dbReference type="SUPFAM" id="SSF54523">
    <property type="entry name" value="Pili subunits"/>
    <property type="match status" value="1"/>
</dbReference>
<dbReference type="NCBIfam" id="TIGR02532">
    <property type="entry name" value="IV_pilin_GFxxxE"/>
    <property type="match status" value="1"/>
</dbReference>
<keyword evidence="1" id="KW-1133">Transmembrane helix</keyword>
<dbReference type="InterPro" id="IPR012902">
    <property type="entry name" value="N_methyl_site"/>
</dbReference>
<feature type="transmembrane region" description="Helical" evidence="1">
    <location>
        <begin position="12"/>
        <end position="33"/>
    </location>
</feature>
<reference evidence="2" key="1">
    <citation type="submission" date="2020-10" db="EMBL/GenBank/DDBJ databases">
        <title>An improved Amphimedon queenslandica hologenome assembly reveals how three proteobacterial symbionts can extend the metabolic phenotypic of their marine sponge host.</title>
        <authorList>
            <person name="Degnan B."/>
            <person name="Degnan S."/>
            <person name="Xiang X."/>
        </authorList>
    </citation>
    <scope>NUCLEOTIDE SEQUENCE</scope>
    <source>
        <strain evidence="2">AqS2</strain>
    </source>
</reference>
<gene>
    <name evidence="2" type="ORF">ISN26_07415</name>
</gene>
<dbReference type="Proteomes" id="UP000604381">
    <property type="component" value="Unassembled WGS sequence"/>
</dbReference>
<dbReference type="InterPro" id="IPR045584">
    <property type="entry name" value="Pilin-like"/>
</dbReference>
<dbReference type="Pfam" id="PF07963">
    <property type="entry name" value="N_methyl"/>
    <property type="match status" value="1"/>
</dbReference>
<evidence type="ECO:0000313" key="3">
    <source>
        <dbReference type="Proteomes" id="UP000604381"/>
    </source>
</evidence>
<comment type="caution">
    <text evidence="2">The sequence shown here is derived from an EMBL/GenBank/DDBJ whole genome shotgun (WGS) entry which is preliminary data.</text>
</comment>
<sequence>MKTRIRIAASRGFTLVEIAIVLAVAGLLLGGVLKGQELINSAKVRAIADRQGELQKSALLFIDRYGALPGDLENASLYIDNARDGSGDGFIAENESPLAFQHLTASGFLKCEVCTETSTASSMRSRALNSPINRYGGVMSLWHDTEHYAFVSISFVRPTQPLRLQTHTGPRIPSNIMREVDRRLDDDTPNKGRVRFNDYDPTGALEPTVEDCTEYDRGNFRSPGTMDGRARLWRRSISWPPIVANCGGSIIIQ</sequence>
<protein>
    <submittedName>
        <fullName evidence="2">Prepilin-type N-terminal cleavage/methylation domain-containing protein</fullName>
    </submittedName>
</protein>
<organism evidence="2 3">
    <name type="scientific">Candidatus Amphirhobacter heronislandensis</name>
    <dbReference type="NCBI Taxonomy" id="1732024"/>
    <lineage>
        <taxon>Bacteria</taxon>
        <taxon>Pseudomonadati</taxon>
        <taxon>Pseudomonadota</taxon>
        <taxon>Gammaproteobacteria</taxon>
        <taxon>Candidatus Tethybacterales</taxon>
        <taxon>Candidatus Tethybacteraceae</taxon>
        <taxon>Candidatus Amphirhobacter</taxon>
    </lineage>
</organism>
<name>A0A930XYM4_9GAMM</name>
<proteinExistence type="predicted"/>
<dbReference type="EMBL" id="JADHEI010000053">
    <property type="protein sequence ID" value="MBF2735879.1"/>
    <property type="molecule type" value="Genomic_DNA"/>
</dbReference>